<sequence>MIRKDILRDTDLEKLEEGDPLIAFNSKFIQVHPIIIGEEMIGVLSVGSSESEEPFTSAQTNVMHTFAHFLALQLINVSRQEERIEFGKISKELEIAQDIQASLLPSKWPEVEGYTIAGKCNTSRNVSGDFFDVIYHETDPDKVLLVIADVMGKGVPASIFAAIFRSLVRSSTELFEHPAELMSKLNRSMFQDLSGVDMFITAQIAYCDLRHRTMRISNAGHCPLLLTSKDETMPVTSHSPEGLPLGVVKRPELEELEIDVPKGVRVLMYTDGIVETTTQMVGNELLGQKRLVHWFQDVRSVDQKASAFQSSLEKLLRATSEDQLKDDQTFIC</sequence>
<reference evidence="3" key="1">
    <citation type="journal article" date="2010" name="ISME J.">
        <title>Metagenome of the Mediterranean deep chlorophyll maximum studied by direct and fosmid library 454 pyrosequencing.</title>
        <authorList>
            <person name="Ghai R."/>
            <person name="Martin-Cuadrado A.B."/>
            <person name="Molto A.G."/>
            <person name="Heredia I.G."/>
            <person name="Cabrera R."/>
            <person name="Martin J."/>
            <person name="Verdu M."/>
            <person name="Deschamps P."/>
            <person name="Moreira D."/>
            <person name="Lopez-Garcia P."/>
            <person name="Mira A."/>
            <person name="Rodriguez-Valera F."/>
        </authorList>
    </citation>
    <scope>NUCLEOTIDE SEQUENCE</scope>
</reference>
<dbReference type="AlphaFoldDB" id="D6PCM6"/>
<dbReference type="GO" id="GO:0016791">
    <property type="term" value="F:phosphatase activity"/>
    <property type="evidence" value="ECO:0007669"/>
    <property type="project" value="TreeGrafter"/>
</dbReference>
<evidence type="ECO:0000259" key="2">
    <source>
        <dbReference type="SMART" id="SM00331"/>
    </source>
</evidence>
<dbReference type="Gene3D" id="3.60.40.10">
    <property type="entry name" value="PPM-type phosphatase domain"/>
    <property type="match status" value="1"/>
</dbReference>
<dbReference type="EMBL" id="GU942984">
    <property type="protein sequence ID" value="ADD93477.1"/>
    <property type="molecule type" value="Genomic_DNA"/>
</dbReference>
<name>D6PCM6_9BACT</name>
<feature type="domain" description="PPM-type phosphatase" evidence="2">
    <location>
        <begin position="111"/>
        <end position="332"/>
    </location>
</feature>
<dbReference type="Pfam" id="PF07228">
    <property type="entry name" value="SpoIIE"/>
    <property type="match status" value="1"/>
</dbReference>
<dbReference type="SUPFAM" id="SSF81606">
    <property type="entry name" value="PP2C-like"/>
    <property type="match status" value="1"/>
</dbReference>
<dbReference type="SUPFAM" id="SSF55781">
    <property type="entry name" value="GAF domain-like"/>
    <property type="match status" value="1"/>
</dbReference>
<dbReference type="InterPro" id="IPR052016">
    <property type="entry name" value="Bact_Sigma-Reg"/>
</dbReference>
<dbReference type="InterPro" id="IPR029016">
    <property type="entry name" value="GAF-like_dom_sf"/>
</dbReference>
<keyword evidence="1" id="KW-0378">Hydrolase</keyword>
<dbReference type="PANTHER" id="PTHR43156">
    <property type="entry name" value="STAGE II SPORULATION PROTEIN E-RELATED"/>
    <property type="match status" value="1"/>
</dbReference>
<proteinExistence type="predicted"/>
<accession>D6PCM6</accession>
<evidence type="ECO:0000313" key="3">
    <source>
        <dbReference type="EMBL" id="ADD93477.1"/>
    </source>
</evidence>
<dbReference type="InterPro" id="IPR001932">
    <property type="entry name" value="PPM-type_phosphatase-like_dom"/>
</dbReference>
<protein>
    <submittedName>
        <fullName evidence="3">Serine phosphatase</fullName>
    </submittedName>
</protein>
<dbReference type="SMART" id="SM00331">
    <property type="entry name" value="PP2C_SIG"/>
    <property type="match status" value="1"/>
</dbReference>
<evidence type="ECO:0000256" key="1">
    <source>
        <dbReference type="ARBA" id="ARBA00022801"/>
    </source>
</evidence>
<organism evidence="3">
    <name type="scientific">uncultured marine bacterium MedDCM-OCT-S04-C123</name>
    <dbReference type="NCBI Taxonomy" id="743051"/>
    <lineage>
        <taxon>Bacteria</taxon>
        <taxon>environmental samples</taxon>
    </lineage>
</organism>
<dbReference type="InterPro" id="IPR036457">
    <property type="entry name" value="PPM-type-like_dom_sf"/>
</dbReference>
<dbReference type="PANTHER" id="PTHR43156:SF2">
    <property type="entry name" value="STAGE II SPORULATION PROTEIN E"/>
    <property type="match status" value="1"/>
</dbReference>
<dbReference type="Gene3D" id="3.30.450.40">
    <property type="match status" value="1"/>
</dbReference>